<name>A0A133NMG5_FUSNU</name>
<dbReference type="PATRIC" id="fig|851.8.peg.1961"/>
<keyword evidence="2" id="KW-1185">Reference proteome</keyword>
<reference evidence="2" key="1">
    <citation type="submission" date="2016-01" db="EMBL/GenBank/DDBJ databases">
        <authorList>
            <person name="Mitreva M."/>
            <person name="Pepin K.H."/>
            <person name="Mihindukulasuriya K.A."/>
            <person name="Fulton R."/>
            <person name="Fronick C."/>
            <person name="O'Laughlin M."/>
            <person name="Miner T."/>
            <person name="Herter B."/>
            <person name="Rosa B.A."/>
            <person name="Cordes M."/>
            <person name="Tomlinson C."/>
            <person name="Wollam A."/>
            <person name="Palsikar V.B."/>
            <person name="Mardis E.R."/>
            <person name="Wilson R.K."/>
        </authorList>
    </citation>
    <scope>NUCLEOTIDE SEQUENCE [LARGE SCALE GENOMIC DNA]</scope>
    <source>
        <strain evidence="2">MJR7757B</strain>
    </source>
</reference>
<dbReference type="STRING" id="1408287.GCA_000493815_01521"/>
<dbReference type="AlphaFoldDB" id="A0A133NMG5"/>
<proteinExistence type="predicted"/>
<sequence>MIRRFPMKTVTKRENFTCILYDEELLKKSFTSIHFNMILCAILL</sequence>
<feature type="non-terminal residue" evidence="1">
    <location>
        <position position="44"/>
    </location>
</feature>
<dbReference type="EMBL" id="LRPY01000196">
    <property type="protein sequence ID" value="KXA17482.1"/>
    <property type="molecule type" value="Genomic_DNA"/>
</dbReference>
<organism evidence="1 2">
    <name type="scientific">Fusobacterium nucleatum</name>
    <dbReference type="NCBI Taxonomy" id="851"/>
    <lineage>
        <taxon>Bacteria</taxon>
        <taxon>Fusobacteriati</taxon>
        <taxon>Fusobacteriota</taxon>
        <taxon>Fusobacteriia</taxon>
        <taxon>Fusobacteriales</taxon>
        <taxon>Fusobacteriaceae</taxon>
        <taxon>Fusobacterium</taxon>
    </lineage>
</organism>
<evidence type="ECO:0000313" key="1">
    <source>
        <dbReference type="EMBL" id="KXA17482.1"/>
    </source>
</evidence>
<evidence type="ECO:0000313" key="2">
    <source>
        <dbReference type="Proteomes" id="UP000070401"/>
    </source>
</evidence>
<gene>
    <name evidence="1" type="ORF">HMPREF3221_01948</name>
</gene>
<accession>A0A133NMG5</accession>
<dbReference type="Proteomes" id="UP000070401">
    <property type="component" value="Unassembled WGS sequence"/>
</dbReference>
<comment type="caution">
    <text evidence="1">The sequence shown here is derived from an EMBL/GenBank/DDBJ whole genome shotgun (WGS) entry which is preliminary data.</text>
</comment>
<protein>
    <submittedName>
        <fullName evidence="1">Uncharacterized protein</fullName>
    </submittedName>
</protein>